<proteinExistence type="predicted"/>
<evidence type="ECO:0000313" key="2">
    <source>
        <dbReference type="Proteomes" id="UP000092600"/>
    </source>
</evidence>
<sequence length="228" mass="26493">ICGSFYDKFQLIEAVGASGGLLTCWSSLVFSCSEAYLKQYSITIQLTHTQSGSSFYVTNVYGPPTWEGKEEFCTELAHLKGICKGCWVLCGDFNFTREANWNAELLDLPMKNQAFMWLNMQNHPTLAKLDRFLISTEWDQQFPMSNVEAVPRITSDHCPILLSTGDKPKRKLFRLKEVWLRNEDFIKRIPVWWREVQHNDSALHSLNAKLRHCRKQIKKWCASNFYNI</sequence>
<dbReference type="PANTHER" id="PTHR33710:SF71">
    <property type="entry name" value="ENDONUCLEASE_EXONUCLEASE_PHOSPHATASE DOMAIN-CONTAINING PROTEIN"/>
    <property type="match status" value="1"/>
</dbReference>
<protein>
    <recommendedName>
        <fullName evidence="3">Endonuclease/exonuclease/phosphatase domain-containing protein</fullName>
    </recommendedName>
</protein>
<dbReference type="Gene3D" id="3.60.10.10">
    <property type="entry name" value="Endonuclease/exonuclease/phosphatase"/>
    <property type="match status" value="1"/>
</dbReference>
<gene>
    <name evidence="1" type="ORF">ACMD2_08310</name>
</gene>
<dbReference type="PANTHER" id="PTHR33710">
    <property type="entry name" value="BNAC02G09200D PROTEIN"/>
    <property type="match status" value="1"/>
</dbReference>
<feature type="non-terminal residue" evidence="1">
    <location>
        <position position="1"/>
    </location>
</feature>
<comment type="caution">
    <text evidence="1">The sequence shown here is derived from an EMBL/GenBank/DDBJ whole genome shotgun (WGS) entry which is preliminary data.</text>
</comment>
<dbReference type="EMBL" id="LSRQ01000266">
    <property type="protein sequence ID" value="OAY84113.1"/>
    <property type="molecule type" value="Genomic_DNA"/>
</dbReference>
<dbReference type="AlphaFoldDB" id="A0A199W4K3"/>
<organism evidence="1 2">
    <name type="scientific">Ananas comosus</name>
    <name type="common">Pineapple</name>
    <name type="synonym">Ananas ananas</name>
    <dbReference type="NCBI Taxonomy" id="4615"/>
    <lineage>
        <taxon>Eukaryota</taxon>
        <taxon>Viridiplantae</taxon>
        <taxon>Streptophyta</taxon>
        <taxon>Embryophyta</taxon>
        <taxon>Tracheophyta</taxon>
        <taxon>Spermatophyta</taxon>
        <taxon>Magnoliopsida</taxon>
        <taxon>Liliopsida</taxon>
        <taxon>Poales</taxon>
        <taxon>Bromeliaceae</taxon>
        <taxon>Bromelioideae</taxon>
        <taxon>Ananas</taxon>
    </lineage>
</organism>
<evidence type="ECO:0008006" key="3">
    <source>
        <dbReference type="Google" id="ProtNLM"/>
    </source>
</evidence>
<dbReference type="SUPFAM" id="SSF56219">
    <property type="entry name" value="DNase I-like"/>
    <property type="match status" value="1"/>
</dbReference>
<evidence type="ECO:0000313" key="1">
    <source>
        <dbReference type="EMBL" id="OAY84113.1"/>
    </source>
</evidence>
<dbReference type="STRING" id="4615.A0A199W4K3"/>
<accession>A0A199W4K3</accession>
<dbReference type="InterPro" id="IPR036691">
    <property type="entry name" value="Endo/exonu/phosph_ase_sf"/>
</dbReference>
<reference evidence="1 2" key="1">
    <citation type="journal article" date="2016" name="DNA Res.">
        <title>The draft genome of MD-2 pineapple using hybrid error correction of long reads.</title>
        <authorList>
            <person name="Redwan R.M."/>
            <person name="Saidin A."/>
            <person name="Kumar S.V."/>
        </authorList>
    </citation>
    <scope>NUCLEOTIDE SEQUENCE [LARGE SCALE GENOMIC DNA]</scope>
    <source>
        <strain evidence="2">cv. MD2</strain>
        <tissue evidence="1">Leaf</tissue>
    </source>
</reference>
<dbReference type="Proteomes" id="UP000092600">
    <property type="component" value="Unassembled WGS sequence"/>
</dbReference>
<feature type="non-terminal residue" evidence="1">
    <location>
        <position position="228"/>
    </location>
</feature>
<name>A0A199W4K3_ANACO</name>